<dbReference type="InterPro" id="IPR008844">
    <property type="entry name" value="Spore_GerAC-like"/>
</dbReference>
<keyword evidence="12" id="KW-1185">Reference proteome</keyword>
<evidence type="ECO:0000256" key="6">
    <source>
        <dbReference type="ARBA" id="ARBA00023139"/>
    </source>
</evidence>
<evidence type="ECO:0000313" key="12">
    <source>
        <dbReference type="Proteomes" id="UP000621492"/>
    </source>
</evidence>
<dbReference type="Pfam" id="PF05504">
    <property type="entry name" value="Spore_GerAC"/>
    <property type="match status" value="1"/>
</dbReference>
<dbReference type="EMBL" id="BMJD01000054">
    <property type="protein sequence ID" value="GGB59464.1"/>
    <property type="molecule type" value="Genomic_DNA"/>
</dbReference>
<dbReference type="PANTHER" id="PTHR35789">
    <property type="entry name" value="SPORE GERMINATION PROTEIN B3"/>
    <property type="match status" value="1"/>
</dbReference>
<evidence type="ECO:0000256" key="2">
    <source>
        <dbReference type="ARBA" id="ARBA00007886"/>
    </source>
</evidence>
<dbReference type="PANTHER" id="PTHR35789:SF1">
    <property type="entry name" value="SPORE GERMINATION PROTEIN B3"/>
    <property type="match status" value="1"/>
</dbReference>
<name>A0A9W5U1R8_9BACI</name>
<keyword evidence="5" id="KW-0472">Membrane</keyword>
<dbReference type="GO" id="GO:0016020">
    <property type="term" value="C:membrane"/>
    <property type="evidence" value="ECO:0007669"/>
    <property type="project" value="UniProtKB-SubCell"/>
</dbReference>
<sequence>MICSLFLLTGCWNNQELDKTALVHGVGLDKSDEQLKISVEIIKPTSNQEGGQGGGKGSGQHIILEKNADTFLEGARELIRYAKRRLQFGHARAWIISERLAKGNFFQVLDSVSRDQMFRLNSHPFVTQEDPSDILSTPTLYENLTSLELVTALEQTQFIAEYAPLTLREFYKLTEGPIPNAYIPMISIKKAGEQTITSIDGTAVIKNNQMVGKLNTEETMGLNWLLNHVEGGSTTVSLDENEKVSLEITKAKTKTKPILNGRQLNVGIQTKIEGTLSDNMTTKISNEAFFKEIEKKVSHHVQNEIHTTLKKLQKELETDITEIGLETHRTYPEQWQTIHSEWNDIFANAKISIDVDANITHEGLINESDPREHRKPYNNPYPFSK</sequence>
<gene>
    <name evidence="11" type="ORF">GCM10011409_41130</name>
</gene>
<comment type="similarity">
    <text evidence="2">Belongs to the GerABKC lipoprotein family.</text>
</comment>
<keyword evidence="3" id="KW-0309">Germination</keyword>
<feature type="domain" description="Spore germination protein N-terminal" evidence="10">
    <location>
        <begin position="14"/>
        <end position="188"/>
    </location>
</feature>
<evidence type="ECO:0000256" key="3">
    <source>
        <dbReference type="ARBA" id="ARBA00022544"/>
    </source>
</evidence>
<keyword evidence="7" id="KW-0449">Lipoprotein</keyword>
<dbReference type="InterPro" id="IPR038501">
    <property type="entry name" value="Spore_GerAC_C_sf"/>
</dbReference>
<reference evidence="11" key="2">
    <citation type="submission" date="2020-09" db="EMBL/GenBank/DDBJ databases">
        <authorList>
            <person name="Sun Q."/>
            <person name="Zhou Y."/>
        </authorList>
    </citation>
    <scope>NUCLEOTIDE SEQUENCE</scope>
    <source>
        <strain evidence="11">CGMCC 1.15454</strain>
    </source>
</reference>
<reference evidence="11" key="1">
    <citation type="journal article" date="2014" name="Int. J. Syst. Evol. Microbiol.">
        <title>Complete genome sequence of Corynebacterium casei LMG S-19264T (=DSM 44701T), isolated from a smear-ripened cheese.</title>
        <authorList>
            <consortium name="US DOE Joint Genome Institute (JGI-PGF)"/>
            <person name="Walter F."/>
            <person name="Albersmeier A."/>
            <person name="Kalinowski J."/>
            <person name="Ruckert C."/>
        </authorList>
    </citation>
    <scope>NUCLEOTIDE SEQUENCE</scope>
    <source>
        <strain evidence="11">CGMCC 1.15454</strain>
    </source>
</reference>
<evidence type="ECO:0000259" key="10">
    <source>
        <dbReference type="Pfam" id="PF25198"/>
    </source>
</evidence>
<evidence type="ECO:0000313" key="11">
    <source>
        <dbReference type="EMBL" id="GGB59464.1"/>
    </source>
</evidence>
<keyword evidence="4" id="KW-0732">Signal</keyword>
<evidence type="ECO:0000256" key="7">
    <source>
        <dbReference type="ARBA" id="ARBA00023288"/>
    </source>
</evidence>
<protein>
    <submittedName>
        <fullName evidence="11">Uncharacterized protein</fullName>
    </submittedName>
</protein>
<dbReference type="InterPro" id="IPR046953">
    <property type="entry name" value="Spore_GerAC-like_C"/>
</dbReference>
<dbReference type="Pfam" id="PF25198">
    <property type="entry name" value="Spore_GerAC_N"/>
    <property type="match status" value="1"/>
</dbReference>
<dbReference type="Gene3D" id="3.30.300.210">
    <property type="entry name" value="Nutrient germinant receptor protein C, domain 3"/>
    <property type="match status" value="1"/>
</dbReference>
<feature type="region of interest" description="Disordered" evidence="8">
    <location>
        <begin position="365"/>
        <end position="385"/>
    </location>
</feature>
<organism evidence="11 12">
    <name type="scientific">Lentibacillus populi</name>
    <dbReference type="NCBI Taxonomy" id="1827502"/>
    <lineage>
        <taxon>Bacteria</taxon>
        <taxon>Bacillati</taxon>
        <taxon>Bacillota</taxon>
        <taxon>Bacilli</taxon>
        <taxon>Bacillales</taxon>
        <taxon>Bacillaceae</taxon>
        <taxon>Lentibacillus</taxon>
    </lineage>
</organism>
<dbReference type="GO" id="GO:0009847">
    <property type="term" value="P:spore germination"/>
    <property type="evidence" value="ECO:0007669"/>
    <property type="project" value="InterPro"/>
</dbReference>
<comment type="caution">
    <text evidence="11">The sequence shown here is derived from an EMBL/GenBank/DDBJ whole genome shotgun (WGS) entry which is preliminary data.</text>
</comment>
<dbReference type="Proteomes" id="UP000621492">
    <property type="component" value="Unassembled WGS sequence"/>
</dbReference>
<accession>A0A9W5U1R8</accession>
<keyword evidence="6" id="KW-0564">Palmitate</keyword>
<evidence type="ECO:0000259" key="9">
    <source>
        <dbReference type="Pfam" id="PF05504"/>
    </source>
</evidence>
<dbReference type="NCBIfam" id="TIGR02887">
    <property type="entry name" value="spore_ger_x_C"/>
    <property type="match status" value="1"/>
</dbReference>
<evidence type="ECO:0000256" key="4">
    <source>
        <dbReference type="ARBA" id="ARBA00022729"/>
    </source>
</evidence>
<proteinExistence type="inferred from homology"/>
<evidence type="ECO:0000256" key="8">
    <source>
        <dbReference type="SAM" id="MobiDB-lite"/>
    </source>
</evidence>
<feature type="domain" description="Spore germination GerAC-like C-terminal" evidence="9">
    <location>
        <begin position="200"/>
        <end position="363"/>
    </location>
</feature>
<comment type="subcellular location">
    <subcellularLocation>
        <location evidence="1">Membrane</location>
        <topology evidence="1">Lipid-anchor</topology>
    </subcellularLocation>
</comment>
<evidence type="ECO:0000256" key="5">
    <source>
        <dbReference type="ARBA" id="ARBA00023136"/>
    </source>
</evidence>
<dbReference type="AlphaFoldDB" id="A0A9W5U1R8"/>
<evidence type="ECO:0000256" key="1">
    <source>
        <dbReference type="ARBA" id="ARBA00004635"/>
    </source>
</evidence>
<dbReference type="InterPro" id="IPR057336">
    <property type="entry name" value="GerAC_N"/>
</dbReference>